<dbReference type="EMBL" id="BAABIS010000001">
    <property type="protein sequence ID" value="GAA4875667.1"/>
    <property type="molecule type" value="Genomic_DNA"/>
</dbReference>
<reference evidence="2" key="1">
    <citation type="journal article" date="2019" name="Int. J. Syst. Evol. Microbiol.">
        <title>The Global Catalogue of Microorganisms (GCM) 10K type strain sequencing project: providing services to taxonomists for standard genome sequencing and annotation.</title>
        <authorList>
            <consortium name="The Broad Institute Genomics Platform"/>
            <consortium name="The Broad Institute Genome Sequencing Center for Infectious Disease"/>
            <person name="Wu L."/>
            <person name="Ma J."/>
        </authorList>
    </citation>
    <scope>NUCLEOTIDE SEQUENCE [LARGE SCALE GENOMIC DNA]</scope>
    <source>
        <strain evidence="2">JCM 13006</strain>
    </source>
</reference>
<dbReference type="Proteomes" id="UP001501752">
    <property type="component" value="Unassembled WGS sequence"/>
</dbReference>
<gene>
    <name evidence="1" type="ORF">GCM10023235_63860</name>
</gene>
<dbReference type="RefSeq" id="WP_345700369.1">
    <property type="nucleotide sequence ID" value="NZ_BAABIS010000001.1"/>
</dbReference>
<accession>A0ABP9ECV8</accession>
<proteinExistence type="predicted"/>
<name>A0ABP9ECV8_9ACTN</name>
<sequence length="49" mass="4714">MLPRAAAPAAPCAVPVPGALLIPGSLPVPVSTRLVPDAGSSPSSSALPR</sequence>
<protein>
    <submittedName>
        <fullName evidence="1">Uncharacterized protein</fullName>
    </submittedName>
</protein>
<organism evidence="1 2">
    <name type="scientific">Kitasatospora terrestris</name>
    <dbReference type="NCBI Taxonomy" id="258051"/>
    <lineage>
        <taxon>Bacteria</taxon>
        <taxon>Bacillati</taxon>
        <taxon>Actinomycetota</taxon>
        <taxon>Actinomycetes</taxon>
        <taxon>Kitasatosporales</taxon>
        <taxon>Streptomycetaceae</taxon>
        <taxon>Kitasatospora</taxon>
    </lineage>
</organism>
<evidence type="ECO:0000313" key="2">
    <source>
        <dbReference type="Proteomes" id="UP001501752"/>
    </source>
</evidence>
<evidence type="ECO:0000313" key="1">
    <source>
        <dbReference type="EMBL" id="GAA4875667.1"/>
    </source>
</evidence>
<keyword evidence="2" id="KW-1185">Reference proteome</keyword>
<comment type="caution">
    <text evidence="1">The sequence shown here is derived from an EMBL/GenBank/DDBJ whole genome shotgun (WGS) entry which is preliminary data.</text>
</comment>